<dbReference type="AlphaFoldDB" id="A0A2L0D1Q4"/>
<reference evidence="2 3" key="1">
    <citation type="submission" date="2017-12" db="EMBL/GenBank/DDBJ databases">
        <authorList>
            <person name="Hurst M.R.H."/>
        </authorList>
    </citation>
    <scope>NUCLEOTIDE SEQUENCE [LARGE SCALE GENOMIC DNA]</scope>
    <source>
        <strain evidence="2 3">TH11417</strain>
    </source>
</reference>
<organism evidence="2 3">
    <name type="scientific">Streptococcus pluranimalium</name>
    <dbReference type="NCBI Taxonomy" id="82348"/>
    <lineage>
        <taxon>Bacteria</taxon>
        <taxon>Bacillati</taxon>
        <taxon>Bacillota</taxon>
        <taxon>Bacilli</taxon>
        <taxon>Lactobacillales</taxon>
        <taxon>Streptococcaceae</taxon>
        <taxon>Streptococcus</taxon>
    </lineage>
</organism>
<dbReference type="KEGG" id="splr:C0J00_00450"/>
<evidence type="ECO:0000256" key="1">
    <source>
        <dbReference type="SAM" id="Phobius"/>
    </source>
</evidence>
<sequence length="221" mass="24955">MKRTLKLRGMQLLDHLKIAALIMLVFALIAASFTVLALLFGDNSTFDIQTNSWINGTVQFISSIFSLWTIIVFFTDGMSDFDSALRFGNKRKNYFIANFFIYAIITAVSNFFTLFVDDNRFPSWQDFLSGFGTSFAGCFAIAIFSFAIYKWGWKVLFILLAINFLGGIAVAMFGLILHDSLPVIFETLSQLPDYAYQGIGVLILLALISVYYWIIAKVEVK</sequence>
<dbReference type="RefSeq" id="WP_104967077.1">
    <property type="nucleotide sequence ID" value="NZ_CP025536.1"/>
</dbReference>
<proteinExistence type="predicted"/>
<gene>
    <name evidence="2" type="ORF">C0J00_00450</name>
</gene>
<dbReference type="Proteomes" id="UP000238956">
    <property type="component" value="Chromosome"/>
</dbReference>
<dbReference type="EMBL" id="CP025536">
    <property type="protein sequence ID" value="AUW95716.1"/>
    <property type="molecule type" value="Genomic_DNA"/>
</dbReference>
<name>A0A2L0D1Q4_9STRE</name>
<keyword evidence="1" id="KW-0472">Membrane</keyword>
<protein>
    <submittedName>
        <fullName evidence="2">Uncharacterized protein</fullName>
    </submittedName>
</protein>
<keyword evidence="1" id="KW-0812">Transmembrane</keyword>
<evidence type="ECO:0000313" key="2">
    <source>
        <dbReference type="EMBL" id="AUW95716.1"/>
    </source>
</evidence>
<feature type="transmembrane region" description="Helical" evidence="1">
    <location>
        <begin position="156"/>
        <end position="176"/>
    </location>
</feature>
<feature type="transmembrane region" description="Helical" evidence="1">
    <location>
        <begin position="196"/>
        <end position="215"/>
    </location>
</feature>
<feature type="transmembrane region" description="Helical" evidence="1">
    <location>
        <begin position="21"/>
        <end position="41"/>
    </location>
</feature>
<keyword evidence="1" id="KW-1133">Transmembrane helix</keyword>
<dbReference type="GeneID" id="98392379"/>
<dbReference type="OrthoDB" id="2218352at2"/>
<accession>A0A2L0D1Q4</accession>
<feature type="transmembrane region" description="Helical" evidence="1">
    <location>
        <begin position="53"/>
        <end position="74"/>
    </location>
</feature>
<reference evidence="2 3" key="2">
    <citation type="submission" date="2018-02" db="EMBL/GenBank/DDBJ databases">
        <title>Whole genome sequencing analysis of Streptococcus pluranimalium isolated from cattle infected mastitis in China.</title>
        <authorList>
            <person name="Zhang J.-R."/>
            <person name="Hu G.-Z."/>
        </authorList>
    </citation>
    <scope>NUCLEOTIDE SEQUENCE [LARGE SCALE GENOMIC DNA]</scope>
    <source>
        <strain evidence="2 3">TH11417</strain>
    </source>
</reference>
<evidence type="ECO:0000313" key="3">
    <source>
        <dbReference type="Proteomes" id="UP000238956"/>
    </source>
</evidence>
<keyword evidence="3" id="KW-1185">Reference proteome</keyword>
<feature type="transmembrane region" description="Helical" evidence="1">
    <location>
        <begin position="127"/>
        <end position="149"/>
    </location>
</feature>
<feature type="transmembrane region" description="Helical" evidence="1">
    <location>
        <begin position="95"/>
        <end position="115"/>
    </location>
</feature>